<name>A0A7M4E1W4_CROPO</name>
<dbReference type="GO" id="GO:0045338">
    <property type="term" value="P:farnesyl diphosphate metabolic process"/>
    <property type="evidence" value="ECO:0007669"/>
    <property type="project" value="InterPro"/>
</dbReference>
<dbReference type="GO" id="GO:0006695">
    <property type="term" value="P:cholesterol biosynthetic process"/>
    <property type="evidence" value="ECO:0007669"/>
    <property type="project" value="TreeGrafter"/>
</dbReference>
<evidence type="ECO:0000313" key="3">
    <source>
        <dbReference type="Proteomes" id="UP000594220"/>
    </source>
</evidence>
<dbReference type="FunFam" id="1.10.600.10:FF:000023">
    <property type="entry name" value="Squalene synthase"/>
    <property type="match status" value="1"/>
</dbReference>
<organism evidence="2 3">
    <name type="scientific">Crocodylus porosus</name>
    <name type="common">Saltwater crocodile</name>
    <name type="synonym">Estuarine crocodile</name>
    <dbReference type="NCBI Taxonomy" id="8502"/>
    <lineage>
        <taxon>Eukaryota</taxon>
        <taxon>Metazoa</taxon>
        <taxon>Chordata</taxon>
        <taxon>Craniata</taxon>
        <taxon>Vertebrata</taxon>
        <taxon>Euteleostomi</taxon>
        <taxon>Archelosauria</taxon>
        <taxon>Archosauria</taxon>
        <taxon>Crocodylia</taxon>
        <taxon>Longirostres</taxon>
        <taxon>Crocodylidae</taxon>
        <taxon>Crocodylus</taxon>
    </lineage>
</organism>
<dbReference type="GO" id="GO:0051996">
    <property type="term" value="F:squalene synthase [NAD(P)H] activity"/>
    <property type="evidence" value="ECO:0007669"/>
    <property type="project" value="InterPro"/>
</dbReference>
<dbReference type="InterPro" id="IPR008949">
    <property type="entry name" value="Isoprenoid_synthase_dom_sf"/>
</dbReference>
<accession>A0A7M4E1W4</accession>
<dbReference type="SUPFAM" id="SSF48576">
    <property type="entry name" value="Terpenoid synthases"/>
    <property type="match status" value="1"/>
</dbReference>
<proteinExistence type="inferred from homology"/>
<evidence type="ECO:0000313" key="2">
    <source>
        <dbReference type="Ensembl" id="ENSCPRP00005003204.1"/>
    </source>
</evidence>
<dbReference type="GeneTree" id="ENSGT00390000016034"/>
<comment type="similarity">
    <text evidence="1">Belongs to the phytoene/squalene synthase family.</text>
</comment>
<evidence type="ECO:0008006" key="4">
    <source>
        <dbReference type="Google" id="ProtNLM"/>
    </source>
</evidence>
<dbReference type="InterPro" id="IPR002060">
    <property type="entry name" value="Squ/phyt_synthse"/>
</dbReference>
<reference evidence="2" key="1">
    <citation type="submission" date="2025-08" db="UniProtKB">
        <authorList>
            <consortium name="Ensembl"/>
        </authorList>
    </citation>
    <scope>IDENTIFICATION</scope>
</reference>
<dbReference type="PANTHER" id="PTHR11626">
    <property type="entry name" value="FARNESYL-DIPHOSPHATE FARNESYLTRANSFERASE"/>
    <property type="match status" value="1"/>
</dbReference>
<dbReference type="GO" id="GO:0005789">
    <property type="term" value="C:endoplasmic reticulum membrane"/>
    <property type="evidence" value="ECO:0007669"/>
    <property type="project" value="TreeGrafter"/>
</dbReference>
<sequence>MHARLEAHRGEGPGLCCPGPLPHHAPRAECAATASHGAGLGLWTSVHRVQPPGCLPHSAWALTGCCLATEPMQWPCMPHSGTRGRRLPTLNLAKVYRDVITDTCHKMGVGMAEFLEKRIKSLQDLEKYCRCVAGLGEIGFSRLYSALELEDPIVGQDTELASSLTLFMQKTNIIHDYLEDQLEGREFWPREVWSRHAEKLSDLAKPENAAMAVRCLNKMTTDALHHAPSVLKYLSRLKNKGVFNYWASLQVGSCFQKASASLAPQPHLWRGALAGEGMCYVLCVNVEIRHGDMDEYVFLLRTTVSRRHYSPISLLCAIVLVVVSWQCVSTMSKALGVHPG</sequence>
<dbReference type="Ensembl" id="ENSCPRT00005003750.1">
    <property type="protein sequence ID" value="ENSCPRP00005003204.1"/>
    <property type="gene ID" value="ENSCPRG00005002348.1"/>
</dbReference>
<reference evidence="2" key="2">
    <citation type="submission" date="2025-09" db="UniProtKB">
        <authorList>
            <consortium name="Ensembl"/>
        </authorList>
    </citation>
    <scope>IDENTIFICATION</scope>
</reference>
<dbReference type="Gene3D" id="1.10.600.10">
    <property type="entry name" value="Farnesyl Diphosphate Synthase"/>
    <property type="match status" value="1"/>
</dbReference>
<dbReference type="Proteomes" id="UP000594220">
    <property type="component" value="Unplaced"/>
</dbReference>
<dbReference type="InterPro" id="IPR044844">
    <property type="entry name" value="Trans_IPPS_euk-type"/>
</dbReference>
<keyword evidence="3" id="KW-1185">Reference proteome</keyword>
<evidence type="ECO:0000256" key="1">
    <source>
        <dbReference type="ARBA" id="ARBA00006251"/>
    </source>
</evidence>
<dbReference type="AlphaFoldDB" id="A0A7M4E1W4"/>
<dbReference type="Pfam" id="PF00494">
    <property type="entry name" value="SQS_PSY"/>
    <property type="match status" value="1"/>
</dbReference>
<protein>
    <recommendedName>
        <fullName evidence="4">Squalene synthase</fullName>
    </recommendedName>
</protein>
<dbReference type="PANTHER" id="PTHR11626:SF2">
    <property type="entry name" value="SQUALENE SYNTHASE"/>
    <property type="match status" value="1"/>
</dbReference>